<sequence length="154" mass="16876">MKKVWFQNARAKEKKARLAAGLSAEGTVVYRGLTGPEECKLCSIRYSTKSPLQEHVFSRRHIEAVRIAVEDGSLIPPTPGAPILRESAIASSTNNNLQGNQSQTEENMMYGSLFLHPTAMFQSQHQQQQQHTGNVTTSTTTTTAGECLADLLDS</sequence>
<organism evidence="6 7">
    <name type="scientific">Trichomalopsis sarcophagae</name>
    <dbReference type="NCBI Taxonomy" id="543379"/>
    <lineage>
        <taxon>Eukaryota</taxon>
        <taxon>Metazoa</taxon>
        <taxon>Ecdysozoa</taxon>
        <taxon>Arthropoda</taxon>
        <taxon>Hexapoda</taxon>
        <taxon>Insecta</taxon>
        <taxon>Pterygota</taxon>
        <taxon>Neoptera</taxon>
        <taxon>Endopterygota</taxon>
        <taxon>Hymenoptera</taxon>
        <taxon>Apocrita</taxon>
        <taxon>Proctotrupomorpha</taxon>
        <taxon>Chalcidoidea</taxon>
        <taxon>Pteromalidae</taxon>
        <taxon>Pteromalinae</taxon>
        <taxon>Trichomalopsis</taxon>
    </lineage>
</organism>
<keyword evidence="3" id="KW-0677">Repeat</keyword>
<dbReference type="InterPro" id="IPR036236">
    <property type="entry name" value="Znf_C2H2_sf"/>
</dbReference>
<dbReference type="PANTHER" id="PTHR45891:SF3">
    <property type="entry name" value="ZINC FINGER PROTEIN 2"/>
    <property type="match status" value="1"/>
</dbReference>
<dbReference type="PROSITE" id="PS00028">
    <property type="entry name" value="ZINC_FINGER_C2H2_1"/>
    <property type="match status" value="1"/>
</dbReference>
<keyword evidence="4" id="KW-0862">Zinc</keyword>
<comment type="subcellular location">
    <subcellularLocation>
        <location evidence="1">Nucleus</location>
    </subcellularLocation>
</comment>
<dbReference type="OrthoDB" id="6417226at2759"/>
<dbReference type="SUPFAM" id="SSF57667">
    <property type="entry name" value="beta-beta-alpha zinc fingers"/>
    <property type="match status" value="1"/>
</dbReference>
<dbReference type="InterPro" id="IPR001356">
    <property type="entry name" value="HD"/>
</dbReference>
<gene>
    <name evidence="6" type="ORF">TSAR_005071</name>
</gene>
<dbReference type="InterPro" id="IPR051968">
    <property type="entry name" value="ZnFinger_Homeobox_TR"/>
</dbReference>
<dbReference type="GO" id="GO:0005634">
    <property type="term" value="C:nucleus"/>
    <property type="evidence" value="ECO:0007669"/>
    <property type="project" value="UniProtKB-SubCell"/>
</dbReference>
<dbReference type="AlphaFoldDB" id="A0A232EIZ3"/>
<proteinExistence type="predicted"/>
<dbReference type="GO" id="GO:0000981">
    <property type="term" value="F:DNA-binding transcription factor activity, RNA polymerase II-specific"/>
    <property type="evidence" value="ECO:0007669"/>
    <property type="project" value="TreeGrafter"/>
</dbReference>
<evidence type="ECO:0000256" key="2">
    <source>
        <dbReference type="ARBA" id="ARBA00022723"/>
    </source>
</evidence>
<keyword evidence="7" id="KW-1185">Reference proteome</keyword>
<dbReference type="PANTHER" id="PTHR45891">
    <property type="entry name" value="ZINC FINGER HOMEOBOX PROTEIN"/>
    <property type="match status" value="1"/>
</dbReference>
<feature type="domain" description="C2H2-type" evidence="5">
    <location>
        <begin position="39"/>
        <end position="61"/>
    </location>
</feature>
<reference evidence="6 7" key="1">
    <citation type="journal article" date="2017" name="Curr. Biol.">
        <title>The Evolution of Venom by Co-option of Single-Copy Genes.</title>
        <authorList>
            <person name="Martinson E.O."/>
            <person name="Mrinalini"/>
            <person name="Kelkar Y.D."/>
            <person name="Chang C.H."/>
            <person name="Werren J.H."/>
        </authorList>
    </citation>
    <scope>NUCLEOTIDE SEQUENCE [LARGE SCALE GENOMIC DNA]</scope>
    <source>
        <strain evidence="6 7">Alberta</strain>
        <tissue evidence="6">Whole body</tissue>
    </source>
</reference>
<dbReference type="CDD" id="cd00086">
    <property type="entry name" value="homeodomain"/>
    <property type="match status" value="1"/>
</dbReference>
<evidence type="ECO:0000259" key="5">
    <source>
        <dbReference type="PROSITE" id="PS00028"/>
    </source>
</evidence>
<evidence type="ECO:0000256" key="4">
    <source>
        <dbReference type="ARBA" id="ARBA00022833"/>
    </source>
</evidence>
<evidence type="ECO:0000313" key="6">
    <source>
        <dbReference type="EMBL" id="OXU18323.1"/>
    </source>
</evidence>
<dbReference type="InterPro" id="IPR013087">
    <property type="entry name" value="Znf_C2H2_type"/>
</dbReference>
<evidence type="ECO:0000313" key="7">
    <source>
        <dbReference type="Proteomes" id="UP000215335"/>
    </source>
</evidence>
<protein>
    <recommendedName>
        <fullName evidence="5">C2H2-type domain-containing protein</fullName>
    </recommendedName>
</protein>
<dbReference type="EMBL" id="NNAY01004135">
    <property type="protein sequence ID" value="OXU18323.1"/>
    <property type="molecule type" value="Genomic_DNA"/>
</dbReference>
<name>A0A232EIZ3_9HYME</name>
<dbReference type="GO" id="GO:0000978">
    <property type="term" value="F:RNA polymerase II cis-regulatory region sequence-specific DNA binding"/>
    <property type="evidence" value="ECO:0007669"/>
    <property type="project" value="TreeGrafter"/>
</dbReference>
<evidence type="ECO:0000256" key="1">
    <source>
        <dbReference type="ARBA" id="ARBA00004123"/>
    </source>
</evidence>
<accession>A0A232EIZ3</accession>
<dbReference type="Proteomes" id="UP000215335">
    <property type="component" value="Unassembled WGS sequence"/>
</dbReference>
<dbReference type="STRING" id="543379.A0A232EIZ3"/>
<comment type="caution">
    <text evidence="6">The sequence shown here is derived from an EMBL/GenBank/DDBJ whole genome shotgun (WGS) entry which is preliminary data.</text>
</comment>
<evidence type="ECO:0000256" key="3">
    <source>
        <dbReference type="ARBA" id="ARBA00022737"/>
    </source>
</evidence>
<keyword evidence="2" id="KW-0479">Metal-binding</keyword>
<dbReference type="GO" id="GO:0046872">
    <property type="term" value="F:metal ion binding"/>
    <property type="evidence" value="ECO:0007669"/>
    <property type="project" value="UniProtKB-KW"/>
</dbReference>